<dbReference type="GO" id="GO:0043190">
    <property type="term" value="C:ATP-binding cassette (ABC) transporter complex"/>
    <property type="evidence" value="ECO:0007669"/>
    <property type="project" value="InterPro"/>
</dbReference>
<dbReference type="GO" id="GO:0046677">
    <property type="term" value="P:response to antibiotic"/>
    <property type="evidence" value="ECO:0007669"/>
    <property type="project" value="UniProtKB-KW"/>
</dbReference>
<evidence type="ECO:0000256" key="6">
    <source>
        <dbReference type="RuleBase" id="RU361157"/>
    </source>
</evidence>
<dbReference type="AlphaFoldDB" id="A0AB73B9I2"/>
<dbReference type="PROSITE" id="PS51012">
    <property type="entry name" value="ABC_TM2"/>
    <property type="match status" value="1"/>
</dbReference>
<dbReference type="InterPro" id="IPR051784">
    <property type="entry name" value="Nod_factor_ABC_transporter"/>
</dbReference>
<feature type="domain" description="ABC transmembrane type-2" evidence="7">
    <location>
        <begin position="36"/>
        <end position="270"/>
    </location>
</feature>
<dbReference type="InterPro" id="IPR047817">
    <property type="entry name" value="ABC2_TM_bact-type"/>
</dbReference>
<comment type="subcellular location">
    <subcellularLocation>
        <location evidence="6">Cell membrane</location>
        <topology evidence="6">Multi-pass membrane protein</topology>
    </subcellularLocation>
    <subcellularLocation>
        <location evidence="1">Membrane</location>
        <topology evidence="1">Multi-pass membrane protein</topology>
    </subcellularLocation>
</comment>
<dbReference type="GeneID" id="82881376"/>
<sequence length="272" mass="29561">MTLKILTQESVQPPSVWDAAWIITVRVMRSWKSQISVMVTNWLFPVFVTVLFLGLFGGALTLPAQVSYTEFLIPGMLAVTMLFGLDGTTLTAAADAARGVNDRLRSFPINAASIVLGRCIADMISSLITLAIMVAFALLIGWRPDTTLGRVLLAFIILMLFRFAMLWIGLYIGYGAKSVESVAYIQILVWPIAFFSSVFVNPATMPAWLGALAELNPVSATASAVRDLLGSATWQTQSLAGEYALAGAIAWPLLLTLIFLPIAARRFRRGGQ</sequence>
<dbReference type="RefSeq" id="WP_075730706.1">
    <property type="nucleotide sequence ID" value="NZ_BJNB01000040.1"/>
</dbReference>
<keyword evidence="3 6" id="KW-1133">Transmembrane helix</keyword>
<feature type="transmembrane region" description="Helical" evidence="6">
    <location>
        <begin position="181"/>
        <end position="200"/>
    </location>
</feature>
<organism evidence="8 9">
    <name type="scientific">Corynebacterium flavescens</name>
    <dbReference type="NCBI Taxonomy" id="28028"/>
    <lineage>
        <taxon>Bacteria</taxon>
        <taxon>Bacillati</taxon>
        <taxon>Actinomycetota</taxon>
        <taxon>Actinomycetes</taxon>
        <taxon>Mycobacteriales</taxon>
        <taxon>Corynebacteriaceae</taxon>
        <taxon>Corynebacterium</taxon>
    </lineage>
</organism>
<evidence type="ECO:0000256" key="2">
    <source>
        <dbReference type="ARBA" id="ARBA00022692"/>
    </source>
</evidence>
<reference evidence="8 9" key="1">
    <citation type="submission" date="2019-06" db="EMBL/GenBank/DDBJ databases">
        <title>Whole genome shotgun sequence of Corynebacterium flavescens NBRC 14136.</title>
        <authorList>
            <person name="Hosoyama A."/>
            <person name="Uohara A."/>
            <person name="Ohji S."/>
            <person name="Ichikawa N."/>
        </authorList>
    </citation>
    <scope>NUCLEOTIDE SEQUENCE [LARGE SCALE GENOMIC DNA]</scope>
    <source>
        <strain evidence="8 9">NBRC 14136</strain>
    </source>
</reference>
<gene>
    <name evidence="8" type="ORF">CFL01nite_20740</name>
</gene>
<keyword evidence="5" id="KW-0046">Antibiotic resistance</keyword>
<name>A0AB73B9I2_CORFL</name>
<accession>A0AB73B9I2</accession>
<evidence type="ECO:0000256" key="5">
    <source>
        <dbReference type="ARBA" id="ARBA00023251"/>
    </source>
</evidence>
<feature type="transmembrane region" description="Helical" evidence="6">
    <location>
        <begin position="152"/>
        <end position="174"/>
    </location>
</feature>
<feature type="transmembrane region" description="Helical" evidence="6">
    <location>
        <begin position="71"/>
        <end position="94"/>
    </location>
</feature>
<comment type="caution">
    <text evidence="8">The sequence shown here is derived from an EMBL/GenBank/DDBJ whole genome shotgun (WGS) entry which is preliminary data.</text>
</comment>
<dbReference type="Pfam" id="PF01061">
    <property type="entry name" value="ABC2_membrane"/>
    <property type="match status" value="1"/>
</dbReference>
<feature type="transmembrane region" description="Helical" evidence="6">
    <location>
        <begin position="115"/>
        <end position="140"/>
    </location>
</feature>
<dbReference type="InterPro" id="IPR013525">
    <property type="entry name" value="ABC2_TM"/>
</dbReference>
<dbReference type="PANTHER" id="PTHR43229">
    <property type="entry name" value="NODULATION PROTEIN J"/>
    <property type="match status" value="1"/>
</dbReference>
<evidence type="ECO:0000313" key="9">
    <source>
        <dbReference type="Proteomes" id="UP000315353"/>
    </source>
</evidence>
<keyword evidence="4 6" id="KW-0472">Membrane</keyword>
<dbReference type="PANTHER" id="PTHR43229:SF3">
    <property type="entry name" value="ABC-TYPE MULTIDRUG TRANSPORT SYSTEM, PERMEASE COMPONENT"/>
    <property type="match status" value="1"/>
</dbReference>
<keyword evidence="6" id="KW-1003">Cell membrane</keyword>
<keyword evidence="2 6" id="KW-0812">Transmembrane</keyword>
<evidence type="ECO:0000256" key="1">
    <source>
        <dbReference type="ARBA" id="ARBA00004141"/>
    </source>
</evidence>
<feature type="transmembrane region" description="Helical" evidence="6">
    <location>
        <begin position="243"/>
        <end position="264"/>
    </location>
</feature>
<dbReference type="InterPro" id="IPR000412">
    <property type="entry name" value="ABC_2_transport"/>
</dbReference>
<feature type="transmembrane region" description="Helical" evidence="6">
    <location>
        <begin position="35"/>
        <end position="59"/>
    </location>
</feature>
<dbReference type="PIRSF" id="PIRSF006648">
    <property type="entry name" value="DrrB"/>
    <property type="match status" value="1"/>
</dbReference>
<keyword evidence="6" id="KW-0813">Transport</keyword>
<evidence type="ECO:0000313" key="8">
    <source>
        <dbReference type="EMBL" id="GEB98579.1"/>
    </source>
</evidence>
<protein>
    <recommendedName>
        <fullName evidence="6">Transport permease protein</fullName>
    </recommendedName>
</protein>
<proteinExistence type="inferred from homology"/>
<evidence type="ECO:0000256" key="4">
    <source>
        <dbReference type="ARBA" id="ARBA00023136"/>
    </source>
</evidence>
<evidence type="ECO:0000256" key="3">
    <source>
        <dbReference type="ARBA" id="ARBA00022989"/>
    </source>
</evidence>
<dbReference type="GO" id="GO:0140359">
    <property type="term" value="F:ABC-type transporter activity"/>
    <property type="evidence" value="ECO:0007669"/>
    <property type="project" value="InterPro"/>
</dbReference>
<comment type="similarity">
    <text evidence="6">Belongs to the ABC-2 integral membrane protein family.</text>
</comment>
<evidence type="ECO:0000259" key="7">
    <source>
        <dbReference type="PROSITE" id="PS51012"/>
    </source>
</evidence>
<dbReference type="EMBL" id="BJNB01000040">
    <property type="protein sequence ID" value="GEB98579.1"/>
    <property type="molecule type" value="Genomic_DNA"/>
</dbReference>
<dbReference type="Proteomes" id="UP000315353">
    <property type="component" value="Unassembled WGS sequence"/>
</dbReference>